<dbReference type="InterPro" id="IPR025510">
    <property type="entry name" value="DUF4397"/>
</dbReference>
<gene>
    <name evidence="3" type="ORF">SAMN06269173_102588</name>
</gene>
<dbReference type="PROSITE" id="PS51257">
    <property type="entry name" value="PROKAR_LIPOPROTEIN"/>
    <property type="match status" value="1"/>
</dbReference>
<protein>
    <recommendedName>
        <fullName evidence="2">DUF4397 domain-containing protein</fullName>
    </recommendedName>
</protein>
<keyword evidence="1" id="KW-0732">Signal</keyword>
<evidence type="ECO:0000259" key="2">
    <source>
        <dbReference type="Pfam" id="PF14344"/>
    </source>
</evidence>
<dbReference type="Proteomes" id="UP000198310">
    <property type="component" value="Unassembled WGS sequence"/>
</dbReference>
<proteinExistence type="predicted"/>
<dbReference type="Pfam" id="PF14344">
    <property type="entry name" value="DUF4397"/>
    <property type="match status" value="1"/>
</dbReference>
<keyword evidence="4" id="KW-1185">Reference proteome</keyword>
<sequence length="239" mass="25061">MKTLVPLLRRAALFAALPAAVAFSSCSDDDDSPATPDQARIMAVHVAPNANVKVSVLADDAAIKELNYGESTGYQPLTTGSRVFKVNVTGTTTTVATTTQTISKDKNYSLFAYSPSNTANSIGPLWVEDDLTAPASGKAKIRVMHLGLGAASPLTLYRTESTGTATLLLPNISFGNASAFTEIDATTSNLYLANSSNVPVILINSKALTAGKIYTLLIRGSASGLTSDLQIKADFIENK</sequence>
<evidence type="ECO:0000313" key="4">
    <source>
        <dbReference type="Proteomes" id="UP000198310"/>
    </source>
</evidence>
<feature type="signal peptide" evidence="1">
    <location>
        <begin position="1"/>
        <end position="27"/>
    </location>
</feature>
<evidence type="ECO:0000313" key="3">
    <source>
        <dbReference type="EMBL" id="SNR45708.1"/>
    </source>
</evidence>
<feature type="domain" description="DUF4397" evidence="2">
    <location>
        <begin position="54"/>
        <end position="148"/>
    </location>
</feature>
<accession>A0A238WGZ4</accession>
<evidence type="ECO:0000256" key="1">
    <source>
        <dbReference type="SAM" id="SignalP"/>
    </source>
</evidence>
<feature type="chain" id="PRO_5012669685" description="DUF4397 domain-containing protein" evidence="1">
    <location>
        <begin position="28"/>
        <end position="239"/>
    </location>
</feature>
<dbReference type="RefSeq" id="WP_089332091.1">
    <property type="nucleotide sequence ID" value="NZ_FZNS01000002.1"/>
</dbReference>
<organism evidence="3 4">
    <name type="scientific">Hymenobacter mucosus</name>
    <dbReference type="NCBI Taxonomy" id="1411120"/>
    <lineage>
        <taxon>Bacteria</taxon>
        <taxon>Pseudomonadati</taxon>
        <taxon>Bacteroidota</taxon>
        <taxon>Cytophagia</taxon>
        <taxon>Cytophagales</taxon>
        <taxon>Hymenobacteraceae</taxon>
        <taxon>Hymenobacter</taxon>
    </lineage>
</organism>
<dbReference type="AlphaFoldDB" id="A0A238WGZ4"/>
<name>A0A238WGZ4_9BACT</name>
<reference evidence="4" key="1">
    <citation type="submission" date="2017-06" db="EMBL/GenBank/DDBJ databases">
        <authorList>
            <person name="Varghese N."/>
            <person name="Submissions S."/>
        </authorList>
    </citation>
    <scope>NUCLEOTIDE SEQUENCE [LARGE SCALE GENOMIC DNA]</scope>
    <source>
        <strain evidence="4">DSM 28041</strain>
    </source>
</reference>
<dbReference type="EMBL" id="FZNS01000002">
    <property type="protein sequence ID" value="SNR45708.1"/>
    <property type="molecule type" value="Genomic_DNA"/>
</dbReference>